<feature type="domain" description="Metallo-beta-lactamase" evidence="5">
    <location>
        <begin position="12"/>
        <end position="209"/>
    </location>
</feature>
<proteinExistence type="predicted"/>
<dbReference type="SMART" id="SM00849">
    <property type="entry name" value="Lactamase_B"/>
    <property type="match status" value="1"/>
</dbReference>
<dbReference type="InterPro" id="IPR036866">
    <property type="entry name" value="RibonucZ/Hydroxyglut_hydro"/>
</dbReference>
<keyword evidence="4" id="KW-0862">Zinc</keyword>
<evidence type="ECO:0000313" key="7">
    <source>
        <dbReference type="Proteomes" id="UP000228781"/>
    </source>
</evidence>
<evidence type="ECO:0000259" key="5">
    <source>
        <dbReference type="SMART" id="SM00849"/>
    </source>
</evidence>
<evidence type="ECO:0000256" key="4">
    <source>
        <dbReference type="ARBA" id="ARBA00022833"/>
    </source>
</evidence>
<protein>
    <recommendedName>
        <fullName evidence="5">Metallo-beta-lactamase domain-containing protein</fullName>
    </recommendedName>
</protein>
<keyword evidence="2" id="KW-0479">Metal-binding</keyword>
<accession>A0A2M8EIF3</accession>
<evidence type="ECO:0000256" key="1">
    <source>
        <dbReference type="ARBA" id="ARBA00001947"/>
    </source>
</evidence>
<dbReference type="InterPro" id="IPR051453">
    <property type="entry name" value="MBL_Glyoxalase_II"/>
</dbReference>
<dbReference type="GO" id="GO:0046872">
    <property type="term" value="F:metal ion binding"/>
    <property type="evidence" value="ECO:0007669"/>
    <property type="project" value="UniProtKB-KW"/>
</dbReference>
<dbReference type="EMBL" id="PFSK01000036">
    <property type="protein sequence ID" value="PJC22441.1"/>
    <property type="molecule type" value="Genomic_DNA"/>
</dbReference>
<name>A0A2M8EIF3_UNCKA</name>
<dbReference type="Pfam" id="PF00753">
    <property type="entry name" value="Lactamase_B"/>
    <property type="match status" value="2"/>
</dbReference>
<dbReference type="PANTHER" id="PTHR46233">
    <property type="entry name" value="HYDROXYACYLGLUTATHIONE HYDROLASE GLOC"/>
    <property type="match status" value="1"/>
</dbReference>
<sequence length="226" mass="24924">MEIESLRVGQLETNCYLVFCPKTKEAVIIDPGDAGDFISQKILDLKLKPKLILATHGHFDHILAVTELKLAFNIPFLMHKDDLFLLKRVKRTAEYFLGYPADLPPVVDRYLTEGESIMFGKEKLKVIETPGHTPGGICLYSSTSHLRGGVAPAAHLGGEGNGGILFSGDTLFCQGVGRTDFSYCSYKDLMKSLQKLFKLPGKTVVYPGHGSETNLVAEQSFFRKVA</sequence>
<evidence type="ECO:0000256" key="2">
    <source>
        <dbReference type="ARBA" id="ARBA00022723"/>
    </source>
</evidence>
<evidence type="ECO:0000256" key="3">
    <source>
        <dbReference type="ARBA" id="ARBA00022801"/>
    </source>
</evidence>
<dbReference type="GO" id="GO:0016787">
    <property type="term" value="F:hydrolase activity"/>
    <property type="evidence" value="ECO:0007669"/>
    <property type="project" value="UniProtKB-KW"/>
</dbReference>
<evidence type="ECO:0000313" key="6">
    <source>
        <dbReference type="EMBL" id="PJC22441.1"/>
    </source>
</evidence>
<dbReference type="Gene3D" id="3.60.15.10">
    <property type="entry name" value="Ribonuclease Z/Hydroxyacylglutathione hydrolase-like"/>
    <property type="match status" value="1"/>
</dbReference>
<keyword evidence="3" id="KW-0378">Hydrolase</keyword>
<dbReference type="InterPro" id="IPR001279">
    <property type="entry name" value="Metallo-B-lactamas"/>
</dbReference>
<dbReference type="SUPFAM" id="SSF56281">
    <property type="entry name" value="Metallo-hydrolase/oxidoreductase"/>
    <property type="match status" value="1"/>
</dbReference>
<comment type="cofactor">
    <cofactor evidence="1">
        <name>Zn(2+)</name>
        <dbReference type="ChEBI" id="CHEBI:29105"/>
    </cofactor>
</comment>
<organism evidence="6 7">
    <name type="scientific">candidate division WWE3 bacterium CG_4_9_14_0_2_um_filter_48_10</name>
    <dbReference type="NCBI Taxonomy" id="1975078"/>
    <lineage>
        <taxon>Bacteria</taxon>
        <taxon>Katanobacteria</taxon>
    </lineage>
</organism>
<reference evidence="7" key="1">
    <citation type="submission" date="2017-09" db="EMBL/GenBank/DDBJ databases">
        <title>Depth-based differentiation of microbial function through sediment-hosted aquifers and enrichment of novel symbionts in the deep terrestrial subsurface.</title>
        <authorList>
            <person name="Probst A.J."/>
            <person name="Ladd B."/>
            <person name="Jarett J.K."/>
            <person name="Geller-Mcgrath D.E."/>
            <person name="Sieber C.M.K."/>
            <person name="Emerson J.B."/>
            <person name="Anantharaman K."/>
            <person name="Thomas B.C."/>
            <person name="Malmstrom R."/>
            <person name="Stieglmeier M."/>
            <person name="Klingl A."/>
            <person name="Woyke T."/>
            <person name="Ryan C.M."/>
            <person name="Banfield J.F."/>
        </authorList>
    </citation>
    <scope>NUCLEOTIDE SEQUENCE [LARGE SCALE GENOMIC DNA]</scope>
</reference>
<dbReference type="CDD" id="cd06262">
    <property type="entry name" value="metallo-hydrolase-like_MBL-fold"/>
    <property type="match status" value="1"/>
</dbReference>
<comment type="caution">
    <text evidence="6">The sequence shown here is derived from an EMBL/GenBank/DDBJ whole genome shotgun (WGS) entry which is preliminary data.</text>
</comment>
<dbReference type="AlphaFoldDB" id="A0A2M8EIF3"/>
<gene>
    <name evidence="6" type="ORF">CO059_02450</name>
</gene>
<dbReference type="Proteomes" id="UP000228781">
    <property type="component" value="Unassembled WGS sequence"/>
</dbReference>
<dbReference type="PANTHER" id="PTHR46233:SF3">
    <property type="entry name" value="HYDROXYACYLGLUTATHIONE HYDROLASE GLOC"/>
    <property type="match status" value="1"/>
</dbReference>